<reference evidence="8" key="1">
    <citation type="journal article" date="2019" name="Int. J. Syst. Evol. Microbiol.">
        <title>The Global Catalogue of Microorganisms (GCM) 10K type strain sequencing project: providing services to taxonomists for standard genome sequencing and annotation.</title>
        <authorList>
            <consortium name="The Broad Institute Genomics Platform"/>
            <consortium name="The Broad Institute Genome Sequencing Center for Infectious Disease"/>
            <person name="Wu L."/>
            <person name="Ma J."/>
        </authorList>
    </citation>
    <scope>NUCLEOTIDE SEQUENCE [LARGE SCALE GENOMIC DNA]</scope>
    <source>
        <strain evidence="8">KCTC 52473</strain>
    </source>
</reference>
<accession>A0ABV7FPA8</accession>
<sequence length="404" mass="45456">MQLVIEKKKIFVSLFIFAIIFLVFNTRAFIPVDGINAVEKLFFLFAGVAFFFRPFNKDVALLLFLSVLIILVCALFTKNPNFSWATCVKSMTQVIIVYLLCAGKISAQEKELLLKFFAWLPAFILTLGVVYHLTNIRPMFTVEFLSGLPRLGLTMKPAFLGGFSVACIYAAFKCANYYGYKYFWLVVLNVLILLASTARIPLVMSFVLCAYVFFANFKGQKNLKMFAVLFGVFFGVVIVVVAGDLILGRLTQTHMSGREIIWEHLRTVSAEYPNFGVGFGHQVEFMTRDVTILTGGTIGAHSELLRIKVELGVIPSILFFVLFALMLILVAFNKSCTDKNEILIAGGLFFVFSYFDNALATPSLFLYLILVVLVNSNRNLHERDAHRNLGDGFYLHRNKNVGMS</sequence>
<dbReference type="Proteomes" id="UP001595478">
    <property type="component" value="Unassembled WGS sequence"/>
</dbReference>
<feature type="transmembrane region" description="Helical" evidence="5">
    <location>
        <begin position="35"/>
        <end position="52"/>
    </location>
</feature>
<feature type="transmembrane region" description="Helical" evidence="5">
    <location>
        <begin position="59"/>
        <end position="77"/>
    </location>
</feature>
<comment type="caution">
    <text evidence="7">The sequence shown here is derived from an EMBL/GenBank/DDBJ whole genome shotgun (WGS) entry which is preliminary data.</text>
</comment>
<protein>
    <submittedName>
        <fullName evidence="7">O-antigen ligase family protein</fullName>
    </submittedName>
</protein>
<dbReference type="InterPro" id="IPR007016">
    <property type="entry name" value="O-antigen_ligase-rel_domated"/>
</dbReference>
<dbReference type="PANTHER" id="PTHR37422">
    <property type="entry name" value="TEICHURONIC ACID BIOSYNTHESIS PROTEIN TUAE"/>
    <property type="match status" value="1"/>
</dbReference>
<feature type="transmembrane region" description="Helical" evidence="5">
    <location>
        <begin position="344"/>
        <end position="374"/>
    </location>
</feature>
<evidence type="ECO:0000313" key="8">
    <source>
        <dbReference type="Proteomes" id="UP001595478"/>
    </source>
</evidence>
<feature type="transmembrane region" description="Helical" evidence="5">
    <location>
        <begin position="12"/>
        <end position="29"/>
    </location>
</feature>
<evidence type="ECO:0000256" key="4">
    <source>
        <dbReference type="ARBA" id="ARBA00023136"/>
    </source>
</evidence>
<organism evidence="7 8">
    <name type="scientific">Agaribacter flavus</name>
    <dbReference type="NCBI Taxonomy" id="1902781"/>
    <lineage>
        <taxon>Bacteria</taxon>
        <taxon>Pseudomonadati</taxon>
        <taxon>Pseudomonadota</taxon>
        <taxon>Gammaproteobacteria</taxon>
        <taxon>Alteromonadales</taxon>
        <taxon>Alteromonadaceae</taxon>
        <taxon>Agaribacter</taxon>
    </lineage>
</organism>
<dbReference type="PANTHER" id="PTHR37422:SF13">
    <property type="entry name" value="LIPOPOLYSACCHARIDE BIOSYNTHESIS PROTEIN PA4999-RELATED"/>
    <property type="match status" value="1"/>
</dbReference>
<evidence type="ECO:0000256" key="1">
    <source>
        <dbReference type="ARBA" id="ARBA00004141"/>
    </source>
</evidence>
<evidence type="ECO:0000256" key="5">
    <source>
        <dbReference type="SAM" id="Phobius"/>
    </source>
</evidence>
<dbReference type="EMBL" id="JBHRSW010000008">
    <property type="protein sequence ID" value="MFC3121276.1"/>
    <property type="molecule type" value="Genomic_DNA"/>
</dbReference>
<name>A0ABV7FPA8_9ALTE</name>
<keyword evidence="4 5" id="KW-0472">Membrane</keyword>
<feature type="transmembrane region" description="Helical" evidence="5">
    <location>
        <begin position="184"/>
        <end position="214"/>
    </location>
</feature>
<feature type="transmembrane region" description="Helical" evidence="5">
    <location>
        <begin position="311"/>
        <end position="332"/>
    </location>
</feature>
<comment type="subcellular location">
    <subcellularLocation>
        <location evidence="1">Membrane</location>
        <topology evidence="1">Multi-pass membrane protein</topology>
    </subcellularLocation>
</comment>
<feature type="transmembrane region" description="Helical" evidence="5">
    <location>
        <begin position="153"/>
        <end position="172"/>
    </location>
</feature>
<evidence type="ECO:0000313" key="7">
    <source>
        <dbReference type="EMBL" id="MFC3121276.1"/>
    </source>
</evidence>
<dbReference type="RefSeq" id="WP_376919415.1">
    <property type="nucleotide sequence ID" value="NZ_JBHRSW010000008.1"/>
</dbReference>
<keyword evidence="2 5" id="KW-0812">Transmembrane</keyword>
<keyword evidence="7" id="KW-0436">Ligase</keyword>
<feature type="domain" description="O-antigen ligase-related" evidence="6">
    <location>
        <begin position="185"/>
        <end position="319"/>
    </location>
</feature>
<keyword evidence="3 5" id="KW-1133">Transmembrane helix</keyword>
<evidence type="ECO:0000256" key="3">
    <source>
        <dbReference type="ARBA" id="ARBA00022989"/>
    </source>
</evidence>
<dbReference type="InterPro" id="IPR051533">
    <property type="entry name" value="WaaL-like"/>
</dbReference>
<evidence type="ECO:0000259" key="6">
    <source>
        <dbReference type="Pfam" id="PF04932"/>
    </source>
</evidence>
<feature type="transmembrane region" description="Helical" evidence="5">
    <location>
        <begin position="226"/>
        <end position="247"/>
    </location>
</feature>
<feature type="transmembrane region" description="Helical" evidence="5">
    <location>
        <begin position="113"/>
        <end position="133"/>
    </location>
</feature>
<dbReference type="GO" id="GO:0016874">
    <property type="term" value="F:ligase activity"/>
    <property type="evidence" value="ECO:0007669"/>
    <property type="project" value="UniProtKB-KW"/>
</dbReference>
<feature type="transmembrane region" description="Helical" evidence="5">
    <location>
        <begin position="83"/>
        <end position="101"/>
    </location>
</feature>
<keyword evidence="8" id="KW-1185">Reference proteome</keyword>
<evidence type="ECO:0000256" key="2">
    <source>
        <dbReference type="ARBA" id="ARBA00022692"/>
    </source>
</evidence>
<dbReference type="Pfam" id="PF04932">
    <property type="entry name" value="Wzy_C"/>
    <property type="match status" value="1"/>
</dbReference>
<gene>
    <name evidence="7" type="ORF">ACFOHL_06555</name>
</gene>
<proteinExistence type="predicted"/>